<dbReference type="Gene3D" id="3.30.750.24">
    <property type="entry name" value="STAS domain"/>
    <property type="match status" value="1"/>
</dbReference>
<feature type="domain" description="STAS" evidence="1">
    <location>
        <begin position="20"/>
        <end position="103"/>
    </location>
</feature>
<dbReference type="InterPro" id="IPR036513">
    <property type="entry name" value="STAS_dom_sf"/>
</dbReference>
<dbReference type="AlphaFoldDB" id="A0A6J4SPD1"/>
<protein>
    <recommendedName>
        <fullName evidence="1">STAS domain-containing protein</fullName>
    </recommendedName>
</protein>
<proteinExistence type="predicted"/>
<dbReference type="EMBL" id="CADCVR010000064">
    <property type="protein sequence ID" value="CAA9500560.1"/>
    <property type="molecule type" value="Genomic_DNA"/>
</dbReference>
<dbReference type="PROSITE" id="PS50801">
    <property type="entry name" value="STAS"/>
    <property type="match status" value="1"/>
</dbReference>
<dbReference type="CDD" id="cd07043">
    <property type="entry name" value="STAS_anti-anti-sigma_factors"/>
    <property type="match status" value="1"/>
</dbReference>
<dbReference type="SUPFAM" id="SSF52091">
    <property type="entry name" value="SpoIIaa-like"/>
    <property type="match status" value="1"/>
</dbReference>
<reference evidence="2" key="1">
    <citation type="submission" date="2020-02" db="EMBL/GenBank/DDBJ databases">
        <authorList>
            <person name="Meier V. D."/>
        </authorList>
    </citation>
    <scope>NUCLEOTIDE SEQUENCE</scope>
    <source>
        <strain evidence="2">AVDCRST_MAG53</strain>
    </source>
</reference>
<sequence>MDGARITRITVVMDGDEVCIRCSGEIDLVAAPRLRTAVDVALELGTLCWIDLRNIDFIDSSGIHQLLYAQRQAVIRNACLLIAPARTTAVMRPFELLGLMERLPFAFRAPRPQRRGRFTRHRISRHVDGIPVLVTTDAHQSRP</sequence>
<accession>A0A6J4SPD1</accession>
<evidence type="ECO:0000313" key="2">
    <source>
        <dbReference type="EMBL" id="CAA9500560.1"/>
    </source>
</evidence>
<dbReference type="InterPro" id="IPR002645">
    <property type="entry name" value="STAS_dom"/>
</dbReference>
<evidence type="ECO:0000259" key="1">
    <source>
        <dbReference type="PROSITE" id="PS50801"/>
    </source>
</evidence>
<gene>
    <name evidence="2" type="ORF">AVDCRST_MAG53-1928</name>
</gene>
<organism evidence="2">
    <name type="scientific">uncultured Solirubrobacteraceae bacterium</name>
    <dbReference type="NCBI Taxonomy" id="1162706"/>
    <lineage>
        <taxon>Bacteria</taxon>
        <taxon>Bacillati</taxon>
        <taxon>Actinomycetota</taxon>
        <taxon>Thermoleophilia</taxon>
        <taxon>Solirubrobacterales</taxon>
        <taxon>Solirubrobacteraceae</taxon>
        <taxon>environmental samples</taxon>
    </lineage>
</organism>
<name>A0A6J4SPD1_9ACTN</name>
<dbReference type="Pfam" id="PF01740">
    <property type="entry name" value="STAS"/>
    <property type="match status" value="1"/>
</dbReference>